<dbReference type="Proteomes" id="UP000011668">
    <property type="component" value="Unassembled WGS sequence"/>
</dbReference>
<sequence length="58" mass="6545">MAATISELPLGLEHAGITAPVQALPLNYRRQPRKKIQFASERVSIYPIGQKGEREREK</sequence>
<comment type="caution">
    <text evidence="1">The sequence shown here is derived from an EMBL/GenBank/DDBJ whole genome shotgun (WGS) entry which is preliminary data.</text>
</comment>
<evidence type="ECO:0000313" key="1">
    <source>
        <dbReference type="EMBL" id="ELU44671.1"/>
    </source>
</evidence>
<reference evidence="1 2" key="1">
    <citation type="journal article" date="2013" name="Nat. Commun.">
        <title>The evolution and pathogenic mechanisms of the rice sheath blight pathogen.</title>
        <authorList>
            <person name="Zheng A."/>
            <person name="Lin R."/>
            <person name="Xu L."/>
            <person name="Qin P."/>
            <person name="Tang C."/>
            <person name="Ai P."/>
            <person name="Zhang D."/>
            <person name="Liu Y."/>
            <person name="Sun Z."/>
            <person name="Feng H."/>
            <person name="Wang Y."/>
            <person name="Chen Y."/>
            <person name="Liang X."/>
            <person name="Fu R."/>
            <person name="Li Q."/>
            <person name="Zhang J."/>
            <person name="Yu X."/>
            <person name="Xie Z."/>
            <person name="Ding L."/>
            <person name="Guan P."/>
            <person name="Tang J."/>
            <person name="Liang Y."/>
            <person name="Wang S."/>
            <person name="Deng Q."/>
            <person name="Li S."/>
            <person name="Zhu J."/>
            <person name="Wang L."/>
            <person name="Liu H."/>
            <person name="Li P."/>
        </authorList>
    </citation>
    <scope>NUCLEOTIDE SEQUENCE [LARGE SCALE GENOMIC DNA]</scope>
    <source>
        <strain evidence="2">AG-1 IA</strain>
    </source>
</reference>
<protein>
    <submittedName>
        <fullName evidence="1">Uncharacterized protein</fullName>
    </submittedName>
</protein>
<evidence type="ECO:0000313" key="2">
    <source>
        <dbReference type="Proteomes" id="UP000011668"/>
    </source>
</evidence>
<dbReference type="EMBL" id="AFRT01000285">
    <property type="protein sequence ID" value="ELU44671.1"/>
    <property type="molecule type" value="Genomic_DNA"/>
</dbReference>
<organism evidence="1 2">
    <name type="scientific">Thanatephorus cucumeris (strain AG1-IA)</name>
    <name type="common">Rice sheath blight fungus</name>
    <name type="synonym">Rhizoctonia solani</name>
    <dbReference type="NCBI Taxonomy" id="983506"/>
    <lineage>
        <taxon>Eukaryota</taxon>
        <taxon>Fungi</taxon>
        <taxon>Dikarya</taxon>
        <taxon>Basidiomycota</taxon>
        <taxon>Agaricomycotina</taxon>
        <taxon>Agaricomycetes</taxon>
        <taxon>Cantharellales</taxon>
        <taxon>Ceratobasidiaceae</taxon>
        <taxon>Rhizoctonia</taxon>
        <taxon>Rhizoctonia solani AG-1</taxon>
    </lineage>
</organism>
<proteinExistence type="predicted"/>
<dbReference type="AlphaFoldDB" id="L8X2X3"/>
<accession>L8X2X3</accession>
<dbReference type="HOGENOM" id="CLU_2980688_0_0_1"/>
<name>L8X2X3_THACA</name>
<keyword evidence="2" id="KW-1185">Reference proteome</keyword>
<gene>
    <name evidence="1" type="ORF">AG1IA_01302</name>
</gene>